<dbReference type="GO" id="GO:0051082">
    <property type="term" value="F:unfolded protein binding"/>
    <property type="evidence" value="ECO:0007669"/>
    <property type="project" value="TreeGrafter"/>
</dbReference>
<feature type="region of interest" description="Disordered" evidence="9">
    <location>
        <begin position="1693"/>
        <end position="1727"/>
    </location>
</feature>
<evidence type="ECO:0000256" key="6">
    <source>
        <dbReference type="ARBA" id="ARBA00022729"/>
    </source>
</evidence>
<evidence type="ECO:0000259" key="11">
    <source>
        <dbReference type="Pfam" id="PF18401"/>
    </source>
</evidence>
<dbReference type="InterPro" id="IPR040497">
    <property type="entry name" value="Glyco_transf_24"/>
</dbReference>
<evidence type="ECO:0000259" key="13">
    <source>
        <dbReference type="Pfam" id="PF18403"/>
    </source>
</evidence>
<feature type="region of interest" description="Disordered" evidence="9">
    <location>
        <begin position="1"/>
        <end position="53"/>
    </location>
</feature>
<feature type="domain" description="UGGT thioredoxin-like" evidence="11">
    <location>
        <begin position="441"/>
        <end position="559"/>
    </location>
</feature>
<dbReference type="GO" id="GO:0036503">
    <property type="term" value="P:ERAD pathway"/>
    <property type="evidence" value="ECO:0007669"/>
    <property type="project" value="TreeGrafter"/>
</dbReference>
<dbReference type="GO" id="GO:0018279">
    <property type="term" value="P:protein N-linked glycosylation via asparagine"/>
    <property type="evidence" value="ECO:0007669"/>
    <property type="project" value="TreeGrafter"/>
</dbReference>
<evidence type="ECO:0000259" key="14">
    <source>
        <dbReference type="Pfam" id="PF18404"/>
    </source>
</evidence>
<evidence type="ECO:0000256" key="1">
    <source>
        <dbReference type="ARBA" id="ARBA00001913"/>
    </source>
</evidence>
<dbReference type="Pfam" id="PF18404">
    <property type="entry name" value="Glyco_transf_24"/>
    <property type="match status" value="1"/>
</dbReference>
<dbReference type="PANTHER" id="PTHR11226:SF0">
    <property type="entry name" value="UDP-GLUCOSE:GLYCOPROTEIN GLUCOSYLTRANSFERASE"/>
    <property type="match status" value="1"/>
</dbReference>
<comment type="similarity">
    <text evidence="4">Belongs to the glycosyltransferase 8 family.</text>
</comment>
<dbReference type="GO" id="GO:0003980">
    <property type="term" value="F:UDP-glucose:glycoprotein glucosyltransferase activity"/>
    <property type="evidence" value="ECO:0007669"/>
    <property type="project" value="InterPro"/>
</dbReference>
<evidence type="ECO:0000256" key="3">
    <source>
        <dbReference type="ARBA" id="ARBA00004922"/>
    </source>
</evidence>
<proteinExistence type="inferred from homology"/>
<accession>A0A1D1Z1E8</accession>
<dbReference type="InterPro" id="IPR009448">
    <property type="entry name" value="UDP-g_GGtrans"/>
</dbReference>
<evidence type="ECO:0000256" key="8">
    <source>
        <dbReference type="ARBA" id="ARBA00023180"/>
    </source>
</evidence>
<dbReference type="PANTHER" id="PTHR11226">
    <property type="entry name" value="UDP-GLUCOSE GLYCOPROTEIN:GLUCOSYLTRANSFERASE"/>
    <property type="match status" value="1"/>
</dbReference>
<dbReference type="Pfam" id="PF18402">
    <property type="entry name" value="Thioredoxin_14"/>
    <property type="match status" value="1"/>
</dbReference>
<evidence type="ECO:0000256" key="2">
    <source>
        <dbReference type="ARBA" id="ARBA00004319"/>
    </source>
</evidence>
<evidence type="ECO:0000256" key="7">
    <source>
        <dbReference type="ARBA" id="ARBA00022824"/>
    </source>
</evidence>
<feature type="non-terminal residue" evidence="15">
    <location>
        <position position="1"/>
    </location>
</feature>
<keyword evidence="8" id="KW-0325">Glycoprotein</keyword>
<reference evidence="15" key="1">
    <citation type="submission" date="2015-07" db="EMBL/GenBank/DDBJ databases">
        <title>Transcriptome Assembly of Anthurium amnicola.</title>
        <authorList>
            <person name="Suzuki J."/>
        </authorList>
    </citation>
    <scope>NUCLEOTIDE SEQUENCE</scope>
</reference>
<dbReference type="InterPro" id="IPR040692">
    <property type="entry name" value="UGGT_TRXL_3"/>
</dbReference>
<dbReference type="UniPathway" id="UPA00378"/>
<dbReference type="EMBL" id="GDJX01007209">
    <property type="protein sequence ID" value="JAT60727.1"/>
    <property type="molecule type" value="Transcribed_RNA"/>
</dbReference>
<evidence type="ECO:0000256" key="5">
    <source>
        <dbReference type="ARBA" id="ARBA00022679"/>
    </source>
</evidence>
<dbReference type="FunFam" id="3.90.550.10:FF:000054">
    <property type="entry name" value="UDP-glucose:glycoprotein glucosyltransferase 1"/>
    <property type="match status" value="1"/>
</dbReference>
<dbReference type="Pfam" id="PF18401">
    <property type="entry name" value="Thioredoxin_13"/>
    <property type="match status" value="1"/>
</dbReference>
<dbReference type="CDD" id="cd06432">
    <property type="entry name" value="GT8_HUGT1_C_like"/>
    <property type="match status" value="1"/>
</dbReference>
<dbReference type="InterPro" id="IPR040694">
    <property type="entry name" value="UGGT_TRXL_2"/>
</dbReference>
<evidence type="ECO:0000313" key="15">
    <source>
        <dbReference type="EMBL" id="JAT60727.1"/>
    </source>
</evidence>
<organism evidence="15">
    <name type="scientific">Anthurium amnicola</name>
    <dbReference type="NCBI Taxonomy" id="1678845"/>
    <lineage>
        <taxon>Eukaryota</taxon>
        <taxon>Viridiplantae</taxon>
        <taxon>Streptophyta</taxon>
        <taxon>Embryophyta</taxon>
        <taxon>Tracheophyta</taxon>
        <taxon>Spermatophyta</taxon>
        <taxon>Magnoliopsida</taxon>
        <taxon>Liliopsida</taxon>
        <taxon>Araceae</taxon>
        <taxon>Pothoideae</taxon>
        <taxon>Potheae</taxon>
        <taxon>Anthurium</taxon>
    </lineage>
</organism>
<comment type="cofactor">
    <cofactor evidence="1">
        <name>Ca(2+)</name>
        <dbReference type="ChEBI" id="CHEBI:29108"/>
    </cofactor>
</comment>
<dbReference type="Pfam" id="PF18403">
    <property type="entry name" value="Thioredoxin_15"/>
    <property type="match status" value="1"/>
</dbReference>
<feature type="compositionally biased region" description="Low complexity" evidence="9">
    <location>
        <begin position="1704"/>
        <end position="1718"/>
    </location>
</feature>
<sequence>RTTIVLGASPSLDRPASCPPDRQNSPLVREQKGRRRGRGSRRTVNPRLSPSFSGSSYVLSLAETSDRGGCCESRDRHSQSGGKKMEPRSRSKHSKARVLIVLVILSFIGGSVCSGSGRPKNVQVSLRTKWSGTPLLLEAGELLSKEWRDLFWEFIEIWLNSGGDSDCLTAKSCVQKIIKHGRSILSEHLGSIFEQSLALRSASPRLVLYRQLARDSLSSFPLEWPELATEDVPKAILGSRKTDPTLISVNPSSPEGNCCWIDTGGSLLFNMSELLLWFEGLTELSGTYSEQPEIFDFDHVYYGSNLTCPIAVLYGALGTDCFREFHLVLSEMAKKGKIRYVLRPVLPSGCEAATTLCGAVGSYDALNLGGYGVELALKNMEYKAIDDNTIKKGVNLEDPQTEDLSQEVRGFIFSRLLERKPEFSSEIMAFRDYLLSSTVSDTLEVWELKDLGHQTAQRIVHASDPLQSMQEINQNFPSIVSSLSRMKLNNSIKDEIIANQRMVPPGKSLMAVNGALINIDEIDLYLWLDLFHKELSLADQFSKLKIPPSAIRKLLSAQPSSETNSFRVDFRSTHVHFLNNLEEDAMYKRWRSNINEVLMPVFAGQFRYIRKNLYTTVYVFDPATVCGSESIDTILSMYGDSVPMRFGIILYSSKLIKYLEDNGGELAESSVRDTVNDSGEDVSILVIRLFLYIEKTYDVQSAFRFLSNVNKLWSASVDPNEETLEVHHVEGAFVETLQSKAKSSPQDTLLKLEMDLSFKVEAEESSHFVFKLGLSRLQCCLLMNGLVFEATEDSTLNAMNEELPRIQEQVYYGHIGSNTDVLEKILSESGFRRYNPLITSEGESNQWFVSLSASSIERDSILKDISYLHSPGTVDNLKPVTHLLVVNISTRKGINLLHEGIRYLMKGSKKSRIGVLFYLNHDASAHALHIAEVFRITALSFSHKEKVLDFLDQLFSFYGSIHTLSSSLDSRDLKSFDEKVLDLAWTNGLPSEDYKVALSELSLDTLKNHFSKVQNFLYWQLKLEFGVNAVITNGRVILPADGDTFLSDDLDLLESVEFEKRIKYVVDIIEGVEWSDVDPDDLTSKFISDLIMLVSSSMSARKRSSDRAHFEILNADYSAVVLENEDSSIHIDVVIDPLSPPGQKLSPLLRILWKSIRPSMRIVLNPMSSLADLPLKNYYRYVVPTLDDFSSVDYSLVGPKAFFSNMPLSKTLTMNLDVPEPWLVEPMIAVHDLDNILLENLGDEKTLQAVFELEALVLTGHCAEKDQDPPRGLQLILGTKNEPHLVDTIVMANLGYWQMKVSPGVWFLQLAPGRSADLYALKENGDRNQQNSQSKLITINDLRGKLVHLEAVKRRGKEHEELLTVSLDDRHLEEGKKENANTWNTNLLKWASGFISSHGQTNKRQESSVKYDKNGRHGKMINIFSIASGHLYERFLKIMILSVLKNTERPVKFWFIKNYLSPQFKDVIPHMAREYGFEYELITYKWPAWLHKQKEKQRIIWAYKILFLDVIFPLSLEKVIFVDADQVVRADMGELYDMDIRGKPLAYTPFCDNNKDMDGYRFWRQGFWKDHLRGKPYHISALYVVDLVKFRQTAAGDALRIFYETLSKDPNSLSNLDQDLPNYAQHTVPIFSLPQEWLWCESWCGNATKSKAKTIDLCNNPMTKEPKLEGARRIIPEWNDLDSEARQETARMLGIELESQGRVPSSPSKPDDSTSNNPVDLESRAEL</sequence>
<evidence type="ECO:0000259" key="10">
    <source>
        <dbReference type="Pfam" id="PF18400"/>
    </source>
</evidence>
<dbReference type="GO" id="GO:0005788">
    <property type="term" value="C:endoplasmic reticulum lumen"/>
    <property type="evidence" value="ECO:0007669"/>
    <property type="project" value="UniProtKB-SubCell"/>
</dbReference>
<dbReference type="InterPro" id="IPR040525">
    <property type="entry name" value="UGGT_TRXL_4"/>
</dbReference>
<feature type="compositionally biased region" description="Basic and acidic residues" evidence="9">
    <location>
        <begin position="72"/>
        <end position="89"/>
    </location>
</feature>
<feature type="domain" description="UGGT thioredoxin-like" evidence="12">
    <location>
        <begin position="568"/>
        <end position="838"/>
    </location>
</feature>
<dbReference type="Gene3D" id="3.90.550.10">
    <property type="entry name" value="Spore Coat Polysaccharide Biosynthesis Protein SpsA, Chain A"/>
    <property type="match status" value="1"/>
</dbReference>
<evidence type="ECO:0000256" key="4">
    <source>
        <dbReference type="ARBA" id="ARBA00006351"/>
    </source>
</evidence>
<comment type="pathway">
    <text evidence="3">Protein modification; protein glycosylation.</text>
</comment>
<comment type="subcellular location">
    <subcellularLocation>
        <location evidence="2">Endoplasmic reticulum lumen</location>
    </subcellularLocation>
</comment>
<keyword evidence="7" id="KW-0256">Endoplasmic reticulum</keyword>
<gene>
    <name evidence="15" type="primary">UGGT_0</name>
    <name evidence="15" type="ORF">g.61063</name>
</gene>
<feature type="compositionally biased region" description="Basic residues" evidence="9">
    <location>
        <begin position="32"/>
        <end position="41"/>
    </location>
</feature>
<dbReference type="InterPro" id="IPR040693">
    <property type="entry name" value="UGGT_TRXL_1"/>
</dbReference>
<evidence type="ECO:0000259" key="12">
    <source>
        <dbReference type="Pfam" id="PF18402"/>
    </source>
</evidence>
<keyword evidence="5 15" id="KW-0808">Transferase</keyword>
<feature type="domain" description="UGGT thioredoxin-like" evidence="10">
    <location>
        <begin position="133"/>
        <end position="352"/>
    </location>
</feature>
<dbReference type="Pfam" id="PF06427">
    <property type="entry name" value="UDP-g_GGTase"/>
    <property type="match status" value="1"/>
</dbReference>
<keyword evidence="6" id="KW-0732">Signal</keyword>
<dbReference type="InterPro" id="IPR029044">
    <property type="entry name" value="Nucleotide-diphossugar_trans"/>
</dbReference>
<feature type="domain" description="Glucosyltransferase 24 catalytic" evidence="14">
    <location>
        <begin position="1421"/>
        <end position="1686"/>
    </location>
</feature>
<feature type="domain" description="UDP-glucose:glycoprotein glucosyltransferase thioredoxin-like" evidence="13">
    <location>
        <begin position="857"/>
        <end position="1099"/>
    </location>
</feature>
<dbReference type="SUPFAM" id="SSF53448">
    <property type="entry name" value="Nucleotide-diphospho-sugar transferases"/>
    <property type="match status" value="1"/>
</dbReference>
<feature type="region of interest" description="Disordered" evidence="9">
    <location>
        <begin position="66"/>
        <end position="92"/>
    </location>
</feature>
<evidence type="ECO:0000256" key="9">
    <source>
        <dbReference type="SAM" id="MobiDB-lite"/>
    </source>
</evidence>
<dbReference type="Pfam" id="PF18400">
    <property type="entry name" value="Thioredoxin_12"/>
    <property type="match status" value="1"/>
</dbReference>
<name>A0A1D1Z1E8_9ARAE</name>
<protein>
    <submittedName>
        <fullName evidence="15">UDP-glucose:glycoprotein glucosyltransferase</fullName>
    </submittedName>
</protein>